<dbReference type="RefSeq" id="XP_033531419.1">
    <property type="nucleotide sequence ID" value="XM_033680065.1"/>
</dbReference>
<dbReference type="Proteomes" id="UP000504638">
    <property type="component" value="Unplaced"/>
</dbReference>
<reference evidence="3" key="2">
    <citation type="submission" date="2020-04" db="EMBL/GenBank/DDBJ databases">
        <authorList>
            <consortium name="NCBI Genome Project"/>
        </authorList>
    </citation>
    <scope>NUCLEOTIDE SEQUENCE</scope>
    <source>
        <strain evidence="3">CBS 781.70</strain>
    </source>
</reference>
<name>A0A6G1FVP7_9PEZI</name>
<proteinExistence type="predicted"/>
<dbReference type="GeneID" id="54420635"/>
<reference evidence="3" key="3">
    <citation type="submission" date="2025-04" db="UniProtKB">
        <authorList>
            <consortium name="RefSeq"/>
        </authorList>
    </citation>
    <scope>IDENTIFICATION</scope>
    <source>
        <strain evidence="3">CBS 781.70</strain>
    </source>
</reference>
<protein>
    <submittedName>
        <fullName evidence="1 3">Uncharacterized protein</fullName>
    </submittedName>
</protein>
<dbReference type="OrthoDB" id="5359669at2759"/>
<evidence type="ECO:0000313" key="1">
    <source>
        <dbReference type="EMBL" id="KAF1809788.1"/>
    </source>
</evidence>
<organism evidence="1">
    <name type="scientific">Eremomyces bilateralis CBS 781.70</name>
    <dbReference type="NCBI Taxonomy" id="1392243"/>
    <lineage>
        <taxon>Eukaryota</taxon>
        <taxon>Fungi</taxon>
        <taxon>Dikarya</taxon>
        <taxon>Ascomycota</taxon>
        <taxon>Pezizomycotina</taxon>
        <taxon>Dothideomycetes</taxon>
        <taxon>Dothideomycetes incertae sedis</taxon>
        <taxon>Eremomycetales</taxon>
        <taxon>Eremomycetaceae</taxon>
        <taxon>Eremomyces</taxon>
    </lineage>
</organism>
<sequence>MGLNYYASAPTLILGPSQPSNIFNNPQHDQPDQVMAGTLPRRKRLQPRFPAPPSMNYLAKANTNLAGRKRSFDDLDSCDEPADPLAVCTINGSTASTPSAEPIHDPGMALFYPDGLSLNIAAECQVGISAQTHFPGDEMEKFSALPREPLARKSQRLQNGVTAGNHVQALETAIPATMPSTPTDAIDQLNITLGIGWKRLSVHLIDASKGWERYIENHYPLGSASILLFSEALNTYLVRTVLQSPLTDPSSPYERYYLFKEDLSCAQLVGANADQAIQSLTNKEVSADGTVLQHVITRGETIRAASRTSPSNTPGPSPATMEVAEFEMEM</sequence>
<dbReference type="EMBL" id="ML975170">
    <property type="protein sequence ID" value="KAF1809788.1"/>
    <property type="molecule type" value="Genomic_DNA"/>
</dbReference>
<reference evidence="1 3" key="1">
    <citation type="submission" date="2020-01" db="EMBL/GenBank/DDBJ databases">
        <authorList>
            <consortium name="DOE Joint Genome Institute"/>
            <person name="Haridas S."/>
            <person name="Albert R."/>
            <person name="Binder M."/>
            <person name="Bloem J."/>
            <person name="Labutti K."/>
            <person name="Salamov A."/>
            <person name="Andreopoulos B."/>
            <person name="Baker S.E."/>
            <person name="Barry K."/>
            <person name="Bills G."/>
            <person name="Bluhm B.H."/>
            <person name="Cannon C."/>
            <person name="Castanera R."/>
            <person name="Culley D.E."/>
            <person name="Daum C."/>
            <person name="Ezra D."/>
            <person name="Gonzalez J.B."/>
            <person name="Henrissat B."/>
            <person name="Kuo A."/>
            <person name="Liang C."/>
            <person name="Lipzen A."/>
            <person name="Lutzoni F."/>
            <person name="Magnuson J."/>
            <person name="Mondo S."/>
            <person name="Nolan M."/>
            <person name="Ohm R."/>
            <person name="Pangilinan J."/>
            <person name="Park H.-J."/>
            <person name="Ramirez L."/>
            <person name="Alfaro M."/>
            <person name="Sun H."/>
            <person name="Tritt A."/>
            <person name="Yoshinaga Y."/>
            <person name="Zwiers L.-H."/>
            <person name="Turgeon B.G."/>
            <person name="Goodwin S.B."/>
            <person name="Spatafora J.W."/>
            <person name="Crous P.W."/>
            <person name="Grigoriev I.V."/>
        </authorList>
    </citation>
    <scope>NUCLEOTIDE SEQUENCE</scope>
    <source>
        <strain evidence="1 3">CBS 781.70</strain>
    </source>
</reference>
<dbReference type="AlphaFoldDB" id="A0A6G1FVP7"/>
<accession>A0A6G1FVP7</accession>
<evidence type="ECO:0000313" key="2">
    <source>
        <dbReference type="Proteomes" id="UP000504638"/>
    </source>
</evidence>
<keyword evidence="2" id="KW-1185">Reference proteome</keyword>
<evidence type="ECO:0000313" key="3">
    <source>
        <dbReference type="RefSeq" id="XP_033531419.1"/>
    </source>
</evidence>
<gene>
    <name evidence="1 3" type="ORF">P152DRAFT_461174</name>
</gene>